<feature type="region of interest" description="Disordered" evidence="5">
    <location>
        <begin position="461"/>
        <end position="482"/>
    </location>
</feature>
<comment type="caution">
    <text evidence="7">The sequence shown here is derived from an EMBL/GenBank/DDBJ whole genome shotgun (WGS) entry which is preliminary data.</text>
</comment>
<proteinExistence type="inferred from homology"/>
<dbReference type="SUPFAM" id="SSF52540">
    <property type="entry name" value="P-loop containing nucleoside triphosphate hydrolases"/>
    <property type="match status" value="1"/>
</dbReference>
<feature type="region of interest" description="Disordered" evidence="5">
    <location>
        <begin position="389"/>
        <end position="415"/>
    </location>
</feature>
<evidence type="ECO:0000259" key="6">
    <source>
        <dbReference type="Pfam" id="PF13476"/>
    </source>
</evidence>
<feature type="coiled-coil region" evidence="4">
    <location>
        <begin position="192"/>
        <end position="226"/>
    </location>
</feature>
<evidence type="ECO:0000256" key="5">
    <source>
        <dbReference type="SAM" id="MobiDB-lite"/>
    </source>
</evidence>
<dbReference type="AlphaFoldDB" id="A0A9D1YT54"/>
<comment type="subunit">
    <text evidence="2">Heterodimer of SbcC and SbcD.</text>
</comment>
<reference evidence="7" key="2">
    <citation type="submission" date="2021-04" db="EMBL/GenBank/DDBJ databases">
        <authorList>
            <person name="Gilroy R."/>
        </authorList>
    </citation>
    <scope>NUCLEOTIDE SEQUENCE</scope>
    <source>
        <strain evidence="7">ChiGjej1B1-98</strain>
    </source>
</reference>
<evidence type="ECO:0000256" key="4">
    <source>
        <dbReference type="SAM" id="Coils"/>
    </source>
</evidence>
<feature type="region of interest" description="Disordered" evidence="5">
    <location>
        <begin position="97"/>
        <end position="119"/>
    </location>
</feature>
<feature type="coiled-coil region" evidence="4">
    <location>
        <begin position="288"/>
        <end position="348"/>
    </location>
</feature>
<name>A0A9D1YT54_9MICO</name>
<reference evidence="7" key="1">
    <citation type="journal article" date="2021" name="PeerJ">
        <title>Extensive microbial diversity within the chicken gut microbiome revealed by metagenomics and culture.</title>
        <authorList>
            <person name="Gilroy R."/>
            <person name="Ravi A."/>
            <person name="Getino M."/>
            <person name="Pursley I."/>
            <person name="Horton D.L."/>
            <person name="Alikhan N.F."/>
            <person name="Baker D."/>
            <person name="Gharbi K."/>
            <person name="Hall N."/>
            <person name="Watson M."/>
            <person name="Adriaenssens E.M."/>
            <person name="Foster-Nyarko E."/>
            <person name="Jarju S."/>
            <person name="Secka A."/>
            <person name="Antonio M."/>
            <person name="Oren A."/>
            <person name="Chaudhuri R.R."/>
            <person name="La Ragione R."/>
            <person name="Hildebrand F."/>
            <person name="Pallen M.J."/>
        </authorList>
    </citation>
    <scope>NUCLEOTIDE SEQUENCE</scope>
    <source>
        <strain evidence="7">ChiGjej1B1-98</strain>
    </source>
</reference>
<dbReference type="Proteomes" id="UP000824005">
    <property type="component" value="Unassembled WGS sequence"/>
</dbReference>
<accession>A0A9D1YT54</accession>
<gene>
    <name evidence="7" type="ORF">H9830_01175</name>
</gene>
<keyword evidence="4" id="KW-0175">Coiled coil</keyword>
<comment type="similarity">
    <text evidence="1">Belongs to the SMC family. SbcC subfamily.</text>
</comment>
<dbReference type="Pfam" id="PF13476">
    <property type="entry name" value="AAA_23"/>
    <property type="match status" value="1"/>
</dbReference>
<dbReference type="PANTHER" id="PTHR32114">
    <property type="entry name" value="ABC TRANSPORTER ABCH.3"/>
    <property type="match status" value="1"/>
</dbReference>
<feature type="compositionally biased region" description="Basic and acidic residues" evidence="5">
    <location>
        <begin position="678"/>
        <end position="690"/>
    </location>
</feature>
<evidence type="ECO:0000256" key="1">
    <source>
        <dbReference type="ARBA" id="ARBA00006930"/>
    </source>
</evidence>
<protein>
    <recommendedName>
        <fullName evidence="3">Nuclease SbcCD subunit C</fullName>
    </recommendedName>
</protein>
<dbReference type="GO" id="GO:0006302">
    <property type="term" value="P:double-strand break repair"/>
    <property type="evidence" value="ECO:0007669"/>
    <property type="project" value="InterPro"/>
</dbReference>
<feature type="coiled-coil region" evidence="4">
    <location>
        <begin position="549"/>
        <end position="626"/>
    </location>
</feature>
<dbReference type="InterPro" id="IPR038729">
    <property type="entry name" value="Rad50/SbcC_AAA"/>
</dbReference>
<evidence type="ECO:0000256" key="3">
    <source>
        <dbReference type="ARBA" id="ARBA00013368"/>
    </source>
</evidence>
<dbReference type="EMBL" id="DXDC01000031">
    <property type="protein sequence ID" value="HIY64873.1"/>
    <property type="molecule type" value="Genomic_DNA"/>
</dbReference>
<feature type="compositionally biased region" description="Basic and acidic residues" evidence="5">
    <location>
        <begin position="252"/>
        <end position="262"/>
    </location>
</feature>
<dbReference type="PANTHER" id="PTHR32114:SF2">
    <property type="entry name" value="ABC TRANSPORTER ABCH.3"/>
    <property type="match status" value="1"/>
</dbReference>
<evidence type="ECO:0000256" key="2">
    <source>
        <dbReference type="ARBA" id="ARBA00011322"/>
    </source>
</evidence>
<feature type="domain" description="Rad50/SbcC-type AAA" evidence="6">
    <location>
        <begin position="5"/>
        <end position="186"/>
    </location>
</feature>
<dbReference type="GO" id="GO:0016887">
    <property type="term" value="F:ATP hydrolysis activity"/>
    <property type="evidence" value="ECO:0007669"/>
    <property type="project" value="InterPro"/>
</dbReference>
<evidence type="ECO:0000313" key="7">
    <source>
        <dbReference type="EMBL" id="HIY64873.1"/>
    </source>
</evidence>
<dbReference type="Gene3D" id="3.40.50.300">
    <property type="entry name" value="P-loop containing nucleotide triphosphate hydrolases"/>
    <property type="match status" value="2"/>
</dbReference>
<feature type="region of interest" description="Disordered" evidence="5">
    <location>
        <begin position="678"/>
        <end position="699"/>
    </location>
</feature>
<sequence>MRVQRLTIEGFGPFAGRHTIDFTEFRDTGVYLIGGPTGSGKSSILDAIVFALYDAVPRYDGVSGKRKSLRSDFAQPRNATRVELEFEVAGDRYRIRRSPEYERPKQRGEGTTRSRPEVALDLDDGSGWRTLTTAYRDTAARIEAIVGLNAEQFQQTILLAQGRFAEFLQANSEDRTDILRRLFGTHRFGELTSAITEEARHATGRIERLEQEISASSTRAQDALRELAQAGDEPDNGSSVTTPEAAKARANSIREQRQVHAQEKKHKRDAAVSAANAARTLMSDIRERDAARAELSRLELAAEAHAEDIRRLERANWALELWPSVTTRDAAAHALADARRQLAATESESELQGVDDSELDTAVHALREQLTHVQGAQKLEEQLPRLADAERDAAEKQRTASEQRASLRERSTAIPRELAELQTRIDELRTEAAELPVRRQSAETARERIDLFERRARAEEQHRARSEELRAALQEKTDASRHAEETLRAMLDDTASRLAQQLEPGIPCPVCGADEHPRPATSTRGAPSVVTEQDVDRARVAERDAAMACDTAKERARAARAALERLHETLGDAAEDDLLKAVHSAELALRAAEDAEREIPKTQQRLRALNTELTTVQGQMEELGERITLLVSERDAAANAVLDAESRIRAAIGDAKSASARKAELDLKLQRTISVQDARRRVHEAQESEQRATSALSTALADREERELRAAYLERAERERLERRVREHENAWARVRAVLERDAITSIEQRTADGIPDLAALEEREAAAEDAYTVAVGATAAADQVISTIAREIDASRRLNEELDSLGERAQALTRLAQSLDGRGPNLQRMRLETYVLAAGLESILEAANLRLETMSQGRYRLEHDDAGEDRGRRGGLGIVVRDDYTGVSRTVQSLSGGETFLTSLALALGLADVVQQEAGGVQLDTLFVDEGFGALDAEVLELAMQTLSDLQTGGRTIGIISHVPSMQERIPERVRVRREAGGRGSTIEFP</sequence>
<dbReference type="Pfam" id="PF13558">
    <property type="entry name" value="SbcC_Walker_B"/>
    <property type="match status" value="1"/>
</dbReference>
<feature type="region of interest" description="Disordered" evidence="5">
    <location>
        <begin position="229"/>
        <end position="274"/>
    </location>
</feature>
<feature type="compositionally biased region" description="Basic and acidic residues" evidence="5">
    <location>
        <begin position="97"/>
        <end position="118"/>
    </location>
</feature>
<evidence type="ECO:0000313" key="8">
    <source>
        <dbReference type="Proteomes" id="UP000824005"/>
    </source>
</evidence>
<dbReference type="InterPro" id="IPR027417">
    <property type="entry name" value="P-loop_NTPase"/>
</dbReference>
<organism evidence="7 8">
    <name type="scientific">Candidatus Agrococcus pullicola</name>
    <dbReference type="NCBI Taxonomy" id="2838429"/>
    <lineage>
        <taxon>Bacteria</taxon>
        <taxon>Bacillati</taxon>
        <taxon>Actinomycetota</taxon>
        <taxon>Actinomycetes</taxon>
        <taxon>Micrococcales</taxon>
        <taxon>Microbacteriaceae</taxon>
        <taxon>Agrococcus</taxon>
    </lineage>
</organism>